<evidence type="ECO:0000313" key="3">
    <source>
        <dbReference type="Proteomes" id="UP000179221"/>
    </source>
</evidence>
<name>A0A1F7YGR0_9BACT</name>
<keyword evidence="1" id="KW-1133">Transmembrane helix</keyword>
<evidence type="ECO:0000313" key="2">
    <source>
        <dbReference type="EMBL" id="OGM26517.1"/>
    </source>
</evidence>
<dbReference type="Proteomes" id="UP000179221">
    <property type="component" value="Unassembled WGS sequence"/>
</dbReference>
<protein>
    <submittedName>
        <fullName evidence="2">Uncharacterized protein</fullName>
    </submittedName>
</protein>
<organism evidence="2 3">
    <name type="scientific">Candidatus Woesebacteria bacterium RIFCSPHIGHO2_01_FULL_40_22</name>
    <dbReference type="NCBI Taxonomy" id="1802499"/>
    <lineage>
        <taxon>Bacteria</taxon>
        <taxon>Candidatus Woeseibacteriota</taxon>
    </lineage>
</organism>
<dbReference type="EMBL" id="MGGL01000011">
    <property type="protein sequence ID" value="OGM26517.1"/>
    <property type="molecule type" value="Genomic_DNA"/>
</dbReference>
<comment type="caution">
    <text evidence="2">The sequence shown here is derived from an EMBL/GenBank/DDBJ whole genome shotgun (WGS) entry which is preliminary data.</text>
</comment>
<feature type="transmembrane region" description="Helical" evidence="1">
    <location>
        <begin position="51"/>
        <end position="75"/>
    </location>
</feature>
<keyword evidence="1" id="KW-0812">Transmembrane</keyword>
<reference evidence="2 3" key="1">
    <citation type="journal article" date="2016" name="Nat. Commun.">
        <title>Thousands of microbial genomes shed light on interconnected biogeochemical processes in an aquifer system.</title>
        <authorList>
            <person name="Anantharaman K."/>
            <person name="Brown C.T."/>
            <person name="Hug L.A."/>
            <person name="Sharon I."/>
            <person name="Castelle C.J."/>
            <person name="Probst A.J."/>
            <person name="Thomas B.C."/>
            <person name="Singh A."/>
            <person name="Wilkins M.J."/>
            <person name="Karaoz U."/>
            <person name="Brodie E.L."/>
            <person name="Williams K.H."/>
            <person name="Hubbard S.S."/>
            <person name="Banfield J.F."/>
        </authorList>
    </citation>
    <scope>NUCLEOTIDE SEQUENCE [LARGE SCALE GENOMIC DNA]</scope>
</reference>
<evidence type="ECO:0000256" key="1">
    <source>
        <dbReference type="SAM" id="Phobius"/>
    </source>
</evidence>
<proteinExistence type="predicted"/>
<keyword evidence="1" id="KW-0472">Membrane</keyword>
<accession>A0A1F7YGR0</accession>
<dbReference type="AlphaFoldDB" id="A0A1F7YGR0"/>
<sequence length="176" mass="20479">MTRSHLVIWFFILQVEGDIIKLMQRFTPLVDFLSRTLTPFKVGRVYIEPTYWQAGTIIILLFLLVFTLARMRWLYVNWHLGKHSFSMLFWGFLLAIIIEGFLLVGGRTIFTEVLGLRSVPKPLSTILDIGRARMVKVLGVEDEVPANVKSVEVEKYYNMMSIEEKEKFFNSVCKPL</sequence>
<gene>
    <name evidence="2" type="ORF">A2628_03190</name>
</gene>
<feature type="transmembrane region" description="Helical" evidence="1">
    <location>
        <begin position="87"/>
        <end position="110"/>
    </location>
</feature>